<protein>
    <recommendedName>
        <fullName evidence="2">Ice-binding protein C-terminal domain-containing protein</fullName>
    </recommendedName>
</protein>
<evidence type="ECO:0000313" key="3">
    <source>
        <dbReference type="EMBL" id="QDU58138.1"/>
    </source>
</evidence>
<organism evidence="3 4">
    <name type="scientific">Aeoliella mucimassa</name>
    <dbReference type="NCBI Taxonomy" id="2527972"/>
    <lineage>
        <taxon>Bacteria</taxon>
        <taxon>Pseudomonadati</taxon>
        <taxon>Planctomycetota</taxon>
        <taxon>Planctomycetia</taxon>
        <taxon>Pirellulales</taxon>
        <taxon>Lacipirellulaceae</taxon>
        <taxon>Aeoliella</taxon>
    </lineage>
</organism>
<evidence type="ECO:0000313" key="4">
    <source>
        <dbReference type="Proteomes" id="UP000315750"/>
    </source>
</evidence>
<reference evidence="3 4" key="1">
    <citation type="submission" date="2019-02" db="EMBL/GenBank/DDBJ databases">
        <title>Deep-cultivation of Planctomycetes and their phenomic and genomic characterization uncovers novel biology.</title>
        <authorList>
            <person name="Wiegand S."/>
            <person name="Jogler M."/>
            <person name="Boedeker C."/>
            <person name="Pinto D."/>
            <person name="Vollmers J."/>
            <person name="Rivas-Marin E."/>
            <person name="Kohn T."/>
            <person name="Peeters S.H."/>
            <person name="Heuer A."/>
            <person name="Rast P."/>
            <person name="Oberbeckmann S."/>
            <person name="Bunk B."/>
            <person name="Jeske O."/>
            <person name="Meyerdierks A."/>
            <person name="Storesund J.E."/>
            <person name="Kallscheuer N."/>
            <person name="Luecker S."/>
            <person name="Lage O.M."/>
            <person name="Pohl T."/>
            <person name="Merkel B.J."/>
            <person name="Hornburger P."/>
            <person name="Mueller R.-W."/>
            <person name="Bruemmer F."/>
            <person name="Labrenz M."/>
            <person name="Spormann A.M."/>
            <person name="Op den Camp H."/>
            <person name="Overmann J."/>
            <person name="Amann R."/>
            <person name="Jetten M.S.M."/>
            <person name="Mascher T."/>
            <person name="Medema M.H."/>
            <person name="Devos D.P."/>
            <person name="Kaster A.-K."/>
            <person name="Ovreas L."/>
            <person name="Rohde M."/>
            <person name="Galperin M.Y."/>
            <person name="Jogler C."/>
        </authorList>
    </citation>
    <scope>NUCLEOTIDE SEQUENCE [LARGE SCALE GENOMIC DNA]</scope>
    <source>
        <strain evidence="3 4">Pan181</strain>
    </source>
</reference>
<gene>
    <name evidence="3" type="ORF">Pan181_43650</name>
</gene>
<dbReference type="InterPro" id="IPR013424">
    <property type="entry name" value="Ice-binding_C"/>
</dbReference>
<keyword evidence="4" id="KW-1185">Reference proteome</keyword>
<feature type="domain" description="Ice-binding protein C-terminal" evidence="2">
    <location>
        <begin position="410"/>
        <end position="433"/>
    </location>
</feature>
<dbReference type="EMBL" id="CP036278">
    <property type="protein sequence ID" value="QDU58138.1"/>
    <property type="molecule type" value="Genomic_DNA"/>
</dbReference>
<dbReference type="RefSeq" id="WP_145249730.1">
    <property type="nucleotide sequence ID" value="NZ_CP036278.1"/>
</dbReference>
<dbReference type="Pfam" id="PF07589">
    <property type="entry name" value="PEP-CTERM"/>
    <property type="match status" value="1"/>
</dbReference>
<keyword evidence="1" id="KW-0732">Signal</keyword>
<proteinExistence type="predicted"/>
<dbReference type="Proteomes" id="UP000315750">
    <property type="component" value="Chromosome"/>
</dbReference>
<dbReference type="OrthoDB" id="259433at2"/>
<dbReference type="NCBIfam" id="NF033679">
    <property type="entry name" value="DNRLRE_dom"/>
    <property type="match status" value="1"/>
</dbReference>
<evidence type="ECO:0000259" key="2">
    <source>
        <dbReference type="Pfam" id="PF07589"/>
    </source>
</evidence>
<sequence precursor="true">MRAYIALLACGLAIAATESAVAVTTTTLTYQQGTDGYSGTVERRIGRAEAEQGDDPVDTVDASFYLDGGPTASDRKDLLIRFENTSIPSGAVILNASLGFTTSSVTSNNVSGGAFNVYSLSSPFGSDETFDSYTGGNGLDGGTAMILGSFDGMTTVETTSYARIDREMQLVANGGTSYGFGVRTDRSGDGWSYHTSVSSAFESRPTLNVTYTMDSGVELQTQNPTVDIFPNGVNADTAGTLINGNSADQYFLDGEDLDNNSYDQPYLVQFGGLDLSEYDEIVQAELVLVTGFSNGASDSPGPFTVHQIMQPWDENTTYESLDSDSDASSNETQELIDGGFIAEEAQSIIDMNDTEVLYIDVQSIVENWRAGDANYGLYIASGGTGNGWQIFTSGATEAGFQPELRVVGRQVPEPGSIALAVLGIVGLLAARRR</sequence>
<dbReference type="KEGG" id="amuc:Pan181_43650"/>
<feature type="signal peptide" evidence="1">
    <location>
        <begin position="1"/>
        <end position="22"/>
    </location>
</feature>
<evidence type="ECO:0000256" key="1">
    <source>
        <dbReference type="SAM" id="SignalP"/>
    </source>
</evidence>
<dbReference type="AlphaFoldDB" id="A0A518ATU0"/>
<name>A0A518ATU0_9BACT</name>
<accession>A0A518ATU0</accession>
<feature type="chain" id="PRO_5021770407" description="Ice-binding protein C-terminal domain-containing protein" evidence="1">
    <location>
        <begin position="23"/>
        <end position="433"/>
    </location>
</feature>